<reference evidence="5" key="1">
    <citation type="submission" date="2020-12" db="EMBL/GenBank/DDBJ databases">
        <authorList>
            <person name="Iha C."/>
        </authorList>
    </citation>
    <scope>NUCLEOTIDE SEQUENCE</scope>
</reference>
<accession>A0A8S1J297</accession>
<dbReference type="SUPFAM" id="SSF51905">
    <property type="entry name" value="FAD/NAD(P)-binding domain"/>
    <property type="match status" value="1"/>
</dbReference>
<protein>
    <recommendedName>
        <fullName evidence="4">FAD-binding domain-containing protein</fullName>
    </recommendedName>
</protein>
<dbReference type="InterPro" id="IPR044560">
    <property type="entry name" value="MOase"/>
</dbReference>
<name>A0A8S1J297_9CHLO</name>
<dbReference type="EMBL" id="CAJHUC010001604">
    <property type="protein sequence ID" value="CAD7701673.1"/>
    <property type="molecule type" value="Genomic_DNA"/>
</dbReference>
<sequence length="444" mass="47285">MASSVRPGGFAPPVLGARLLPAAPHGRLVGGRGPQSPSAVPSTSQAELVSRASQSVAIVGGGIAGLASALALKKIGIPVVVLEKSEEMRTEGSALGLFGNAWRALDALGVGNQLRRDHMLLNGVQLKSSDGSELTSFSFDDCGQGRREFRGVYRTALVQALEGALDGGTVVYGIDVTGVQMSKRGLPQLIQQCGKPIPCRMVVGADGARSCIAQALGLKAPNFAGYIALRGVCRLDVESLPVRSGSIVQALGKGVRAGLYPLTAHDVYWFVCYNALEGEPRLSPEERKKMAMSLVRGWSGGWKELVEATDPVDISQNQVGDRWQFPGMPVGRGLVTLAGDALHPMTPNMGQGGCVALEDAVQLGRVLQNAGKFAIGTSELESQLREYEKERLNRVMPLTVESNIRGFLLQLDSELVCRTRNFIVSNFFSPKGFLKHTAYDCGDL</sequence>
<feature type="domain" description="FAD-binding" evidence="4">
    <location>
        <begin position="55"/>
        <end position="397"/>
    </location>
</feature>
<keyword evidence="6" id="KW-1185">Reference proteome</keyword>
<dbReference type="OrthoDB" id="655030at2759"/>
<gene>
    <name evidence="5" type="ORF">OSTQU699_LOCUS7030</name>
</gene>
<dbReference type="AlphaFoldDB" id="A0A8S1J297"/>
<dbReference type="GO" id="GO:0004497">
    <property type="term" value="F:monooxygenase activity"/>
    <property type="evidence" value="ECO:0007669"/>
    <property type="project" value="UniProtKB-KW"/>
</dbReference>
<dbReference type="PRINTS" id="PR00420">
    <property type="entry name" value="RNGMNOXGNASE"/>
</dbReference>
<evidence type="ECO:0000256" key="3">
    <source>
        <dbReference type="ARBA" id="ARBA00024018"/>
    </source>
</evidence>
<keyword evidence="1" id="KW-0560">Oxidoreductase</keyword>
<proteinExistence type="inferred from homology"/>
<dbReference type="GO" id="GO:0071949">
    <property type="term" value="F:FAD binding"/>
    <property type="evidence" value="ECO:0007669"/>
    <property type="project" value="InterPro"/>
</dbReference>
<comment type="similarity">
    <text evidence="3">Belongs to the 3-hydroxybenzoate 6-hydroxylase family.</text>
</comment>
<dbReference type="InterPro" id="IPR036188">
    <property type="entry name" value="FAD/NAD-bd_sf"/>
</dbReference>
<keyword evidence="2" id="KW-0503">Monooxygenase</keyword>
<dbReference type="Pfam" id="PF01494">
    <property type="entry name" value="FAD_binding_3"/>
    <property type="match status" value="1"/>
</dbReference>
<evidence type="ECO:0000313" key="6">
    <source>
        <dbReference type="Proteomes" id="UP000708148"/>
    </source>
</evidence>
<evidence type="ECO:0000256" key="1">
    <source>
        <dbReference type="ARBA" id="ARBA00023002"/>
    </source>
</evidence>
<organism evidence="5 6">
    <name type="scientific">Ostreobium quekettii</name>
    <dbReference type="NCBI Taxonomy" id="121088"/>
    <lineage>
        <taxon>Eukaryota</taxon>
        <taxon>Viridiplantae</taxon>
        <taxon>Chlorophyta</taxon>
        <taxon>core chlorophytes</taxon>
        <taxon>Ulvophyceae</taxon>
        <taxon>TCBD clade</taxon>
        <taxon>Bryopsidales</taxon>
        <taxon>Ostreobineae</taxon>
        <taxon>Ostreobiaceae</taxon>
        <taxon>Ostreobium</taxon>
    </lineage>
</organism>
<dbReference type="PANTHER" id="PTHR45934:SF9">
    <property type="entry name" value="FAD_NAD(P)-BINDING OXIDOREDUCTASE FAMILY PROTEIN"/>
    <property type="match status" value="1"/>
</dbReference>
<evidence type="ECO:0000313" key="5">
    <source>
        <dbReference type="EMBL" id="CAD7701673.1"/>
    </source>
</evidence>
<dbReference type="PANTHER" id="PTHR45934">
    <property type="entry name" value="FAD/NAD(P)-BINDING OXIDOREDUCTASE FAMILY PROTEIN"/>
    <property type="match status" value="1"/>
</dbReference>
<comment type="caution">
    <text evidence="5">The sequence shown here is derived from an EMBL/GenBank/DDBJ whole genome shotgun (WGS) entry which is preliminary data.</text>
</comment>
<dbReference type="Gene3D" id="3.50.50.60">
    <property type="entry name" value="FAD/NAD(P)-binding domain"/>
    <property type="match status" value="1"/>
</dbReference>
<dbReference type="Proteomes" id="UP000708148">
    <property type="component" value="Unassembled WGS sequence"/>
</dbReference>
<evidence type="ECO:0000259" key="4">
    <source>
        <dbReference type="Pfam" id="PF01494"/>
    </source>
</evidence>
<evidence type="ECO:0000256" key="2">
    <source>
        <dbReference type="ARBA" id="ARBA00023033"/>
    </source>
</evidence>
<dbReference type="InterPro" id="IPR002938">
    <property type="entry name" value="FAD-bd"/>
</dbReference>